<feature type="region of interest" description="Disordered" evidence="1">
    <location>
        <begin position="413"/>
        <end position="432"/>
    </location>
</feature>
<proteinExistence type="predicted"/>
<protein>
    <submittedName>
        <fullName evidence="2">Uncharacterized protein</fullName>
    </submittedName>
</protein>
<dbReference type="EMBL" id="JACHGY010000001">
    <property type="protein sequence ID" value="MBB6431483.1"/>
    <property type="molecule type" value="Genomic_DNA"/>
</dbReference>
<sequence length="432" mass="48051">MKKRYKFVLIPLAVLTLLLVASALVVDWHGKRTLERSVDAVVADGGFRDFSGFARPELADDQNAATAWLKAAALAWGETGHNRNGELTAEQEALSKPQYADLELLAAAIDARQQAVDKAWEAADRSAVHWPIDYNDPISWIDNEYIGQTRLVGRFLSADARVALSRGDYVRAEQSLLAILALSDDVSVPPALINSMVSISLDALAMNVIEDNDANLSRDLPTLREALSTRPYRSLIADALRGEIPFGLAYMHSNDTEIAYLGRWPVRLWTQYDMANYVEVLHQFGALTEQPYAEAQSSLAALDEPRGFPYVLSGIMLPAGKAAAQTANHVELQRDLLLLSDQIRQTPVSQRIDRWGGERELPVDLLTGHPVRVWLAEDRGIVVWSTAAEASDYGPRRFSLVCQTKTDSLPPELEAYQQEWKDYSPRAQRKVD</sequence>
<comment type="caution">
    <text evidence="2">The sequence shown here is derived from an EMBL/GenBank/DDBJ whole genome shotgun (WGS) entry which is preliminary data.</text>
</comment>
<organism evidence="2 3">
    <name type="scientific">Algisphaera agarilytica</name>
    <dbReference type="NCBI Taxonomy" id="1385975"/>
    <lineage>
        <taxon>Bacteria</taxon>
        <taxon>Pseudomonadati</taxon>
        <taxon>Planctomycetota</taxon>
        <taxon>Phycisphaerae</taxon>
        <taxon>Phycisphaerales</taxon>
        <taxon>Phycisphaeraceae</taxon>
        <taxon>Algisphaera</taxon>
    </lineage>
</organism>
<evidence type="ECO:0000313" key="3">
    <source>
        <dbReference type="Proteomes" id="UP000541810"/>
    </source>
</evidence>
<name>A0A7X0H909_9BACT</name>
<evidence type="ECO:0000256" key="1">
    <source>
        <dbReference type="SAM" id="MobiDB-lite"/>
    </source>
</evidence>
<dbReference type="Proteomes" id="UP000541810">
    <property type="component" value="Unassembled WGS sequence"/>
</dbReference>
<dbReference type="RefSeq" id="WP_184678948.1">
    <property type="nucleotide sequence ID" value="NZ_JACHGY010000001.1"/>
</dbReference>
<accession>A0A7X0H909</accession>
<gene>
    <name evidence="2" type="ORF">HNQ40_003289</name>
</gene>
<keyword evidence="3" id="KW-1185">Reference proteome</keyword>
<feature type="compositionally biased region" description="Basic and acidic residues" evidence="1">
    <location>
        <begin position="419"/>
        <end position="432"/>
    </location>
</feature>
<reference evidence="2 3" key="1">
    <citation type="submission" date="2020-08" db="EMBL/GenBank/DDBJ databases">
        <title>Genomic Encyclopedia of Type Strains, Phase IV (KMG-IV): sequencing the most valuable type-strain genomes for metagenomic binning, comparative biology and taxonomic classification.</title>
        <authorList>
            <person name="Goeker M."/>
        </authorList>
    </citation>
    <scope>NUCLEOTIDE SEQUENCE [LARGE SCALE GENOMIC DNA]</scope>
    <source>
        <strain evidence="2 3">DSM 103725</strain>
    </source>
</reference>
<evidence type="ECO:0000313" key="2">
    <source>
        <dbReference type="EMBL" id="MBB6431483.1"/>
    </source>
</evidence>
<dbReference type="AlphaFoldDB" id="A0A7X0H909"/>